<dbReference type="EMBL" id="JBJDQH010000131">
    <property type="protein sequence ID" value="MFK4273388.1"/>
    <property type="molecule type" value="Genomic_DNA"/>
</dbReference>
<dbReference type="Proteomes" id="UP001620295">
    <property type="component" value="Unassembled WGS sequence"/>
</dbReference>
<reference evidence="1 2" key="1">
    <citation type="submission" date="2024-11" db="EMBL/GenBank/DDBJ databases">
        <title>The Natural Products Discovery Center: Release of the First 8490 Sequenced Strains for Exploring Actinobacteria Biosynthetic Diversity.</title>
        <authorList>
            <person name="Kalkreuter E."/>
            <person name="Kautsar S.A."/>
            <person name="Yang D."/>
            <person name="Bader C.D."/>
            <person name="Teijaro C.N."/>
            <person name="Fluegel L."/>
            <person name="Davis C.M."/>
            <person name="Simpson J.R."/>
            <person name="Lauterbach L."/>
            <person name="Steele A.D."/>
            <person name="Gui C."/>
            <person name="Meng S."/>
            <person name="Li G."/>
            <person name="Viehrig K."/>
            <person name="Ye F."/>
            <person name="Su P."/>
            <person name="Kiefer A.F."/>
            <person name="Nichols A."/>
            <person name="Cepeda A.J."/>
            <person name="Yan W."/>
            <person name="Fan B."/>
            <person name="Jiang Y."/>
            <person name="Adhikari A."/>
            <person name="Zheng C.-J."/>
            <person name="Schuster L."/>
            <person name="Cowan T.M."/>
            <person name="Smanski M.J."/>
            <person name="Chevrette M.G."/>
            <person name="De Carvalho L.P.S."/>
            <person name="Shen B."/>
        </authorList>
    </citation>
    <scope>NUCLEOTIDE SEQUENCE [LARGE SCALE GENOMIC DNA]</scope>
    <source>
        <strain evidence="1 2">NPDC020863</strain>
    </source>
</reference>
<protein>
    <recommendedName>
        <fullName evidence="3">Antitoxin</fullName>
    </recommendedName>
</protein>
<sequence>MTFTSAERAAITAHAAVLGLSADEYIRQTAVDRALSWQRERDAFQAMAQRRGCTVEELVQRGCLKDDVG</sequence>
<accession>A0ABW8M699</accession>
<name>A0ABW8M699_9ACTN</name>
<gene>
    <name evidence="1" type="ORF">ACI2L5_52405</name>
</gene>
<evidence type="ECO:0000313" key="2">
    <source>
        <dbReference type="Proteomes" id="UP001620295"/>
    </source>
</evidence>
<comment type="caution">
    <text evidence="1">The sequence shown here is derived from an EMBL/GenBank/DDBJ whole genome shotgun (WGS) entry which is preliminary data.</text>
</comment>
<proteinExistence type="predicted"/>
<organism evidence="1 2">
    <name type="scientific">Streptomyces milbemycinicus</name>
    <dbReference type="NCBI Taxonomy" id="476552"/>
    <lineage>
        <taxon>Bacteria</taxon>
        <taxon>Bacillati</taxon>
        <taxon>Actinomycetota</taxon>
        <taxon>Actinomycetes</taxon>
        <taxon>Kitasatosporales</taxon>
        <taxon>Streptomycetaceae</taxon>
        <taxon>Streptomyces</taxon>
    </lineage>
</organism>
<evidence type="ECO:0000313" key="1">
    <source>
        <dbReference type="EMBL" id="MFK4273388.1"/>
    </source>
</evidence>
<dbReference type="RefSeq" id="WP_067078044.1">
    <property type="nucleotide sequence ID" value="NZ_JBJDQH010000131.1"/>
</dbReference>
<keyword evidence="2" id="KW-1185">Reference proteome</keyword>
<evidence type="ECO:0008006" key="3">
    <source>
        <dbReference type="Google" id="ProtNLM"/>
    </source>
</evidence>